<evidence type="ECO:0000256" key="1">
    <source>
        <dbReference type="SAM" id="MobiDB-lite"/>
    </source>
</evidence>
<accession>A0A7C0U703</accession>
<feature type="compositionally biased region" description="Low complexity" evidence="1">
    <location>
        <begin position="100"/>
        <end position="110"/>
    </location>
</feature>
<dbReference type="Proteomes" id="UP000885690">
    <property type="component" value="Unassembled WGS sequence"/>
</dbReference>
<name>A0A7C0U703_9BACT</name>
<sequence>MGGEGFVKDLEGWVAKVKEKGTVAFETTHLKLKKSGLEKKISRLHTRLGERVEYLLDLGRERVEEDEVVKGFLQEIKGLRDEIREIETKVEALKRKESPEGGQTEGSTQEETQEEE</sequence>
<dbReference type="EMBL" id="DQWS01000169">
    <property type="protein sequence ID" value="HDD53310.1"/>
    <property type="molecule type" value="Genomic_DNA"/>
</dbReference>
<comment type="caution">
    <text evidence="2">The sequence shown here is derived from an EMBL/GenBank/DDBJ whole genome shotgun (WGS) entry which is preliminary data.</text>
</comment>
<proteinExistence type="predicted"/>
<evidence type="ECO:0000313" key="2">
    <source>
        <dbReference type="EMBL" id="HDD53310.1"/>
    </source>
</evidence>
<protein>
    <submittedName>
        <fullName evidence="2">Uncharacterized protein</fullName>
    </submittedName>
</protein>
<reference evidence="2" key="1">
    <citation type="journal article" date="2020" name="mSystems">
        <title>Genome- and Community-Level Interaction Insights into Carbon Utilization and Element Cycling Functions of Hydrothermarchaeota in Hydrothermal Sediment.</title>
        <authorList>
            <person name="Zhou Z."/>
            <person name="Liu Y."/>
            <person name="Xu W."/>
            <person name="Pan J."/>
            <person name="Luo Z.H."/>
            <person name="Li M."/>
        </authorList>
    </citation>
    <scope>NUCLEOTIDE SEQUENCE [LARGE SCALE GENOMIC DNA]</scope>
    <source>
        <strain evidence="2">HyVt-115</strain>
    </source>
</reference>
<dbReference type="AlphaFoldDB" id="A0A7C0U703"/>
<organism evidence="2">
    <name type="scientific">Thermosulfidibacter takaii</name>
    <dbReference type="NCBI Taxonomy" id="412593"/>
    <lineage>
        <taxon>Bacteria</taxon>
        <taxon>Pseudomonadati</taxon>
        <taxon>Thermosulfidibacterota</taxon>
        <taxon>Thermosulfidibacteria</taxon>
        <taxon>Thermosulfidibacterales</taxon>
        <taxon>Thermosulfidibacteraceae</taxon>
    </lineage>
</organism>
<feature type="region of interest" description="Disordered" evidence="1">
    <location>
        <begin position="91"/>
        <end position="116"/>
    </location>
</feature>
<gene>
    <name evidence="2" type="ORF">ENF32_04515</name>
</gene>